<dbReference type="Gene3D" id="3.40.50.150">
    <property type="entry name" value="Vaccinia Virus protein VP39"/>
    <property type="match status" value="1"/>
</dbReference>
<dbReference type="Proteomes" id="UP001500957">
    <property type="component" value="Unassembled WGS sequence"/>
</dbReference>
<evidence type="ECO:0000313" key="6">
    <source>
        <dbReference type="Proteomes" id="UP001500957"/>
    </source>
</evidence>
<reference evidence="5 6" key="1">
    <citation type="journal article" date="2019" name="Int. J. Syst. Evol. Microbiol.">
        <title>The Global Catalogue of Microorganisms (GCM) 10K type strain sequencing project: providing services to taxonomists for standard genome sequencing and annotation.</title>
        <authorList>
            <consortium name="The Broad Institute Genomics Platform"/>
            <consortium name="The Broad Institute Genome Sequencing Center for Infectious Disease"/>
            <person name="Wu L."/>
            <person name="Ma J."/>
        </authorList>
    </citation>
    <scope>NUCLEOTIDE SEQUENCE [LARGE SCALE GENOMIC DNA]</scope>
    <source>
        <strain evidence="5 6">JCM 10671</strain>
    </source>
</reference>
<evidence type="ECO:0000256" key="2">
    <source>
        <dbReference type="ARBA" id="ARBA00022679"/>
    </source>
</evidence>
<dbReference type="PANTHER" id="PTHR43464:SF19">
    <property type="entry name" value="UBIQUINONE BIOSYNTHESIS O-METHYLTRANSFERASE, MITOCHONDRIAL"/>
    <property type="match status" value="1"/>
</dbReference>
<dbReference type="RefSeq" id="WP_344606354.1">
    <property type="nucleotide sequence ID" value="NZ_BAAAHE010000026.1"/>
</dbReference>
<sequence length="210" mass="22612">MSTHHGEAPESYDTAESWDARYGEVEQRWSGHANSALVDLVSDLPPGRALDAGCGEGADAIWLAARGWDVTALDISEVAVARAREKAGDLPITWVVADLAENLPSGPFDLVSLHYPALRKDADGALLATILGLVVPDGRLLVVGHDLAAVRAHNRLPEGMEPDDYLLPADFAAALDETWTVETRGLRPRRQPPGYDGPDIPDDVLLARRV</sequence>
<proteinExistence type="predicted"/>
<accession>A0ABN1H1J9</accession>
<dbReference type="PANTHER" id="PTHR43464">
    <property type="entry name" value="METHYLTRANSFERASE"/>
    <property type="match status" value="1"/>
</dbReference>
<dbReference type="InterPro" id="IPR041698">
    <property type="entry name" value="Methyltransf_25"/>
</dbReference>
<evidence type="ECO:0000259" key="4">
    <source>
        <dbReference type="Pfam" id="PF13649"/>
    </source>
</evidence>
<keyword evidence="2" id="KW-0808">Transferase</keyword>
<keyword evidence="3" id="KW-0949">S-adenosyl-L-methionine</keyword>
<dbReference type="SUPFAM" id="SSF53335">
    <property type="entry name" value="S-adenosyl-L-methionine-dependent methyltransferases"/>
    <property type="match status" value="1"/>
</dbReference>
<keyword evidence="6" id="KW-1185">Reference proteome</keyword>
<protein>
    <submittedName>
        <fullName evidence="5">Class I SAM-dependent methyltransferase</fullName>
    </submittedName>
</protein>
<organism evidence="5 6">
    <name type="scientific">Sporichthya brevicatena</name>
    <dbReference type="NCBI Taxonomy" id="171442"/>
    <lineage>
        <taxon>Bacteria</taxon>
        <taxon>Bacillati</taxon>
        <taxon>Actinomycetota</taxon>
        <taxon>Actinomycetes</taxon>
        <taxon>Sporichthyales</taxon>
        <taxon>Sporichthyaceae</taxon>
        <taxon>Sporichthya</taxon>
    </lineage>
</organism>
<evidence type="ECO:0000256" key="1">
    <source>
        <dbReference type="ARBA" id="ARBA00022603"/>
    </source>
</evidence>
<dbReference type="InterPro" id="IPR029063">
    <property type="entry name" value="SAM-dependent_MTases_sf"/>
</dbReference>
<evidence type="ECO:0000256" key="3">
    <source>
        <dbReference type="ARBA" id="ARBA00022691"/>
    </source>
</evidence>
<dbReference type="Pfam" id="PF13649">
    <property type="entry name" value="Methyltransf_25"/>
    <property type="match status" value="1"/>
</dbReference>
<keyword evidence="1 5" id="KW-0489">Methyltransferase</keyword>
<name>A0ABN1H1J9_9ACTN</name>
<comment type="caution">
    <text evidence="5">The sequence shown here is derived from an EMBL/GenBank/DDBJ whole genome shotgun (WGS) entry which is preliminary data.</text>
</comment>
<dbReference type="GO" id="GO:0008168">
    <property type="term" value="F:methyltransferase activity"/>
    <property type="evidence" value="ECO:0007669"/>
    <property type="project" value="UniProtKB-KW"/>
</dbReference>
<evidence type="ECO:0000313" key="5">
    <source>
        <dbReference type="EMBL" id="GAA0625599.1"/>
    </source>
</evidence>
<dbReference type="CDD" id="cd02440">
    <property type="entry name" value="AdoMet_MTases"/>
    <property type="match status" value="1"/>
</dbReference>
<dbReference type="GO" id="GO:0032259">
    <property type="term" value="P:methylation"/>
    <property type="evidence" value="ECO:0007669"/>
    <property type="project" value="UniProtKB-KW"/>
</dbReference>
<feature type="domain" description="Methyltransferase" evidence="4">
    <location>
        <begin position="50"/>
        <end position="138"/>
    </location>
</feature>
<dbReference type="EMBL" id="BAAAHE010000026">
    <property type="protein sequence ID" value="GAA0625599.1"/>
    <property type="molecule type" value="Genomic_DNA"/>
</dbReference>
<gene>
    <name evidence="5" type="ORF">GCM10009547_31110</name>
</gene>